<dbReference type="SMART" id="SM00702">
    <property type="entry name" value="P4Hc"/>
    <property type="match status" value="1"/>
</dbReference>
<name>A0A3P5ZT87_BRACM</name>
<dbReference type="InterPro" id="IPR029063">
    <property type="entry name" value="SAM-dependent_MTases_sf"/>
</dbReference>
<dbReference type="GO" id="GO:0051213">
    <property type="term" value="F:dioxygenase activity"/>
    <property type="evidence" value="ECO:0007669"/>
    <property type="project" value="UniProtKB-KW"/>
</dbReference>
<comment type="subcellular location">
    <subcellularLocation>
        <location evidence="2">Nucleus</location>
        <location evidence="2">Nucleolus</location>
    </subcellularLocation>
</comment>
<keyword evidence="11" id="KW-0539">Nucleus</keyword>
<keyword evidence="12" id="KW-0687">Ribonucleoprotein</keyword>
<evidence type="ECO:0000256" key="10">
    <source>
        <dbReference type="ARBA" id="ARBA00023002"/>
    </source>
</evidence>
<keyword evidence="5" id="KW-0489">Methyltransferase</keyword>
<keyword evidence="4" id="KW-0698">rRNA processing</keyword>
<feature type="compositionally biased region" description="Polar residues" evidence="13">
    <location>
        <begin position="368"/>
        <end position="388"/>
    </location>
</feature>
<feature type="region of interest" description="Disordered" evidence="13">
    <location>
        <begin position="327"/>
        <end position="488"/>
    </location>
</feature>
<evidence type="ECO:0000256" key="5">
    <source>
        <dbReference type="ARBA" id="ARBA00022603"/>
    </source>
</evidence>
<dbReference type="AlphaFoldDB" id="A0A3P5ZT87"/>
<dbReference type="GO" id="GO:1990904">
    <property type="term" value="C:ribonucleoprotein complex"/>
    <property type="evidence" value="ECO:0007669"/>
    <property type="project" value="UniProtKB-KW"/>
</dbReference>
<keyword evidence="9" id="KW-0223">Dioxygenase</keyword>
<dbReference type="InterPro" id="IPR000692">
    <property type="entry name" value="Fibrillarin"/>
</dbReference>
<organism evidence="16">
    <name type="scientific">Brassica campestris</name>
    <name type="common">Field mustard</name>
    <dbReference type="NCBI Taxonomy" id="3711"/>
    <lineage>
        <taxon>Eukaryota</taxon>
        <taxon>Viridiplantae</taxon>
        <taxon>Streptophyta</taxon>
        <taxon>Embryophyta</taxon>
        <taxon>Tracheophyta</taxon>
        <taxon>Spermatophyta</taxon>
        <taxon>Magnoliopsida</taxon>
        <taxon>eudicotyledons</taxon>
        <taxon>Gunneridae</taxon>
        <taxon>Pentapetalae</taxon>
        <taxon>rosids</taxon>
        <taxon>malvids</taxon>
        <taxon>Brassicales</taxon>
        <taxon>Brassicaceae</taxon>
        <taxon>Brassiceae</taxon>
        <taxon>Brassica</taxon>
    </lineage>
</organism>
<dbReference type="GO" id="GO:0003723">
    <property type="term" value="F:RNA binding"/>
    <property type="evidence" value="ECO:0007669"/>
    <property type="project" value="UniProtKB-KW"/>
</dbReference>
<evidence type="ECO:0000256" key="12">
    <source>
        <dbReference type="ARBA" id="ARBA00023274"/>
    </source>
</evidence>
<dbReference type="Pfam" id="PF01269">
    <property type="entry name" value="Fibrillarin"/>
    <property type="match status" value="1"/>
</dbReference>
<dbReference type="GO" id="GO:0008168">
    <property type="term" value="F:methyltransferase activity"/>
    <property type="evidence" value="ECO:0007669"/>
    <property type="project" value="UniProtKB-KW"/>
</dbReference>
<dbReference type="EMBL" id="LS974617">
    <property type="protein sequence ID" value="CAG7887638.1"/>
    <property type="molecule type" value="Genomic_DNA"/>
</dbReference>
<sequence>CLYDQTIHLCYVTSTTGAMASHSQIFLILMMMSSSSSPFCFGGSRKELRDKDESYTQSNYVVGSKSVDPRRVLQLSWLPRVFLYRGFLSEEECDHLISLRKETSEVKSGDADGKTQLVSSEQALDVPDPIVAGIEEKISAWTFLPREDSSSVWHESLLATIILYVTNTTQGGEILFPNSEVKTKNSWSDCSESGNILRPVKGNAVLFFTRHLNASLDPRSTHFRCPVLKGELLAATKLIYAKKQARNDEDSGECSDEDENCGQWAELGECKKNPIQICQALKSRYFFLRRQIFKCSYIPPSFLCVAFGEWYICILFDSELLERKKRKKLRQKEQRVKDQTKDAKEDESTTSEEQQQSPAESSRPLSVASDTEAQRSDSIPTEDSSSLEEPQVLEIDNERNGETQAPMVDGAGFGNGQNMERRSGRREMERSQYGMPNGFHGNHAPKLGGMRKNGTNRDARANTTKVWSRKADNPKSISPDAVVAEPEQTKNSEVLIGSKPGSKVLYLGAASGTTVSHVSDIVGPEGCVYAVEFSHRSGRDLVNMAKKRTNIIPIIEDARHPAKYRMLVGMVDVVFADVAQPDQARIVALNSSFFLKTGGHFNISIKANCIDSTVPAEAVFQSEVKKLQQEQFKPAEQVTLEPFERDHACVVGTYRAPKKTKVAA</sequence>
<dbReference type="SUPFAM" id="SSF53335">
    <property type="entry name" value="S-adenosyl-L-methionine-dependent methyltransferases"/>
    <property type="match status" value="1"/>
</dbReference>
<dbReference type="GO" id="GO:0005506">
    <property type="term" value="F:iron ion binding"/>
    <property type="evidence" value="ECO:0007669"/>
    <property type="project" value="InterPro"/>
</dbReference>
<accession>A0A3P5ZT87</accession>
<keyword evidence="7" id="KW-0949">S-adenosyl-L-methionine</keyword>
<evidence type="ECO:0000313" key="15">
    <source>
        <dbReference type="EMBL" id="CAG7887638.1"/>
    </source>
</evidence>
<evidence type="ECO:0000256" key="2">
    <source>
        <dbReference type="ARBA" id="ARBA00004604"/>
    </source>
</evidence>
<evidence type="ECO:0000256" key="3">
    <source>
        <dbReference type="ARBA" id="ARBA00010632"/>
    </source>
</evidence>
<dbReference type="Gene3D" id="3.40.50.150">
    <property type="entry name" value="Vaccinia Virus protein VP39"/>
    <property type="match status" value="1"/>
</dbReference>
<evidence type="ECO:0000256" key="7">
    <source>
        <dbReference type="ARBA" id="ARBA00022691"/>
    </source>
</evidence>
<feature type="compositionally biased region" description="Basic and acidic residues" evidence="13">
    <location>
        <begin position="419"/>
        <end position="430"/>
    </location>
</feature>
<evidence type="ECO:0000256" key="8">
    <source>
        <dbReference type="ARBA" id="ARBA00022884"/>
    </source>
</evidence>
<dbReference type="Proteomes" id="UP000694005">
    <property type="component" value="Chromosome A01"/>
</dbReference>
<keyword evidence="6" id="KW-0808">Transferase</keyword>
<dbReference type="SMART" id="SM01206">
    <property type="entry name" value="Fibrillarin"/>
    <property type="match status" value="1"/>
</dbReference>
<keyword evidence="10" id="KW-0560">Oxidoreductase</keyword>
<dbReference type="InterPro" id="IPR006620">
    <property type="entry name" value="Pro_4_hyd_alph"/>
</dbReference>
<evidence type="ECO:0000256" key="13">
    <source>
        <dbReference type="SAM" id="MobiDB-lite"/>
    </source>
</evidence>
<dbReference type="Gramene" id="A01p17140.2_BraZ1">
    <property type="protein sequence ID" value="A01p17140.2_BraZ1.CDS"/>
    <property type="gene ID" value="A01g17140.2_BraZ1"/>
</dbReference>
<proteinExistence type="inferred from homology"/>
<protein>
    <recommendedName>
        <fullName evidence="14">Prolyl 4-hydroxylase alpha subunit domain-containing protein</fullName>
    </recommendedName>
</protein>
<evidence type="ECO:0000256" key="6">
    <source>
        <dbReference type="ARBA" id="ARBA00022679"/>
    </source>
</evidence>
<dbReference type="GO" id="GO:0006364">
    <property type="term" value="P:rRNA processing"/>
    <property type="evidence" value="ECO:0007669"/>
    <property type="project" value="UniProtKB-KW"/>
</dbReference>
<dbReference type="FunFam" id="3.40.50.150:FF:000001">
    <property type="entry name" value="Fibrillarin like 1"/>
    <property type="match status" value="1"/>
</dbReference>
<dbReference type="PANTHER" id="PTHR10335">
    <property type="entry name" value="RRNA 2-O-METHYLTRANSFERASE FIBRILLARIN"/>
    <property type="match status" value="1"/>
</dbReference>
<comment type="cofactor">
    <cofactor evidence="1">
        <name>L-ascorbate</name>
        <dbReference type="ChEBI" id="CHEBI:38290"/>
    </cofactor>
</comment>
<evidence type="ECO:0000256" key="4">
    <source>
        <dbReference type="ARBA" id="ARBA00022552"/>
    </source>
</evidence>
<gene>
    <name evidence="16" type="ORF">BRAA01T01640Z</name>
    <name evidence="15" type="ORF">BRAPAZ1V2_A01P17140.2</name>
</gene>
<keyword evidence="8" id="KW-0694">RNA-binding</keyword>
<feature type="domain" description="Prolyl 4-hydroxylase alpha subunit" evidence="14">
    <location>
        <begin position="79"/>
        <end position="240"/>
    </location>
</feature>
<dbReference type="PANTHER" id="PTHR10335:SF0">
    <property type="entry name" value="RRNA 2'-O-METHYLTRANSFERASE FIBRILLARIN 1-RELATED"/>
    <property type="match status" value="1"/>
</dbReference>
<evidence type="ECO:0000313" key="16">
    <source>
        <dbReference type="EMBL" id="VDC75138.1"/>
    </source>
</evidence>
<comment type="similarity">
    <text evidence="3">Belongs to the methyltransferase superfamily. Fibrillarin family.</text>
</comment>
<evidence type="ECO:0000256" key="11">
    <source>
        <dbReference type="ARBA" id="ARBA00023242"/>
    </source>
</evidence>
<dbReference type="NCBIfam" id="NF003276">
    <property type="entry name" value="PRK04266.1-2"/>
    <property type="match status" value="1"/>
</dbReference>
<dbReference type="PRINTS" id="PR00052">
    <property type="entry name" value="FIBRILLARIN"/>
</dbReference>
<dbReference type="GO" id="GO:0031418">
    <property type="term" value="F:L-ascorbic acid binding"/>
    <property type="evidence" value="ECO:0007669"/>
    <property type="project" value="InterPro"/>
</dbReference>
<dbReference type="GO" id="GO:0016705">
    <property type="term" value="F:oxidoreductase activity, acting on paired donors, with incorporation or reduction of molecular oxygen"/>
    <property type="evidence" value="ECO:0007669"/>
    <property type="project" value="InterPro"/>
</dbReference>
<evidence type="ECO:0000256" key="1">
    <source>
        <dbReference type="ARBA" id="ARBA00001961"/>
    </source>
</evidence>
<feature type="compositionally biased region" description="Basic and acidic residues" evidence="13">
    <location>
        <begin position="331"/>
        <end position="347"/>
    </location>
</feature>
<dbReference type="Gene3D" id="2.60.120.620">
    <property type="entry name" value="q2cbj1_9rhob like domain"/>
    <property type="match status" value="2"/>
</dbReference>
<dbReference type="EMBL" id="LR031571">
    <property type="protein sequence ID" value="VDC75138.1"/>
    <property type="molecule type" value="Genomic_DNA"/>
</dbReference>
<reference evidence="16" key="1">
    <citation type="submission" date="2018-11" db="EMBL/GenBank/DDBJ databases">
        <authorList>
            <consortium name="Genoscope - CEA"/>
            <person name="William W."/>
        </authorList>
    </citation>
    <scope>NUCLEOTIDE SEQUENCE</scope>
</reference>
<dbReference type="GO" id="GO:0005730">
    <property type="term" value="C:nucleolus"/>
    <property type="evidence" value="ECO:0007669"/>
    <property type="project" value="UniProtKB-SubCell"/>
</dbReference>
<evidence type="ECO:0000256" key="9">
    <source>
        <dbReference type="ARBA" id="ARBA00022964"/>
    </source>
</evidence>
<feature type="compositionally biased region" description="Low complexity" evidence="13">
    <location>
        <begin position="351"/>
        <end position="362"/>
    </location>
</feature>
<evidence type="ECO:0000259" key="14">
    <source>
        <dbReference type="SMART" id="SM00702"/>
    </source>
</evidence>
<feature type="non-terminal residue" evidence="16">
    <location>
        <position position="1"/>
    </location>
</feature>
<dbReference type="GO" id="GO:0032259">
    <property type="term" value="P:methylation"/>
    <property type="evidence" value="ECO:0007669"/>
    <property type="project" value="UniProtKB-KW"/>
</dbReference>